<dbReference type="PANTHER" id="PTHR43784:SF2">
    <property type="entry name" value="GDSL-LIKE LIPASE_ACYLHYDROLASE, PUTATIVE (AFU_ORTHOLOGUE AFUA_2G00820)-RELATED"/>
    <property type="match status" value="1"/>
</dbReference>
<organism evidence="3 4">
    <name type="scientific">Nocardioides malaquae</name>
    <dbReference type="NCBI Taxonomy" id="2773426"/>
    <lineage>
        <taxon>Bacteria</taxon>
        <taxon>Bacillati</taxon>
        <taxon>Actinomycetota</taxon>
        <taxon>Actinomycetes</taxon>
        <taxon>Propionibacteriales</taxon>
        <taxon>Nocardioidaceae</taxon>
        <taxon>Nocardioides</taxon>
    </lineage>
</organism>
<feature type="domain" description="SGNH hydrolase-type esterase" evidence="1">
    <location>
        <begin position="96"/>
        <end position="291"/>
    </location>
</feature>
<dbReference type="InterPro" id="IPR041352">
    <property type="entry name" value="Mtd_N"/>
</dbReference>
<dbReference type="Pfam" id="PF13472">
    <property type="entry name" value="Lipase_GDSL_2"/>
    <property type="match status" value="1"/>
</dbReference>
<dbReference type="SUPFAM" id="SSF52266">
    <property type="entry name" value="SGNH hydrolase"/>
    <property type="match status" value="1"/>
</dbReference>
<dbReference type="Proteomes" id="UP000756387">
    <property type="component" value="Unassembled WGS sequence"/>
</dbReference>
<evidence type="ECO:0000259" key="1">
    <source>
        <dbReference type="Pfam" id="PF13472"/>
    </source>
</evidence>
<dbReference type="Gene3D" id="3.40.50.1110">
    <property type="entry name" value="SGNH hydrolase"/>
    <property type="match status" value="1"/>
</dbReference>
<dbReference type="InterPro" id="IPR013830">
    <property type="entry name" value="SGNH_hydro"/>
</dbReference>
<comment type="caution">
    <text evidence="3">The sequence shown here is derived from an EMBL/GenBank/DDBJ whole genome shotgun (WGS) entry which is preliminary data.</text>
</comment>
<evidence type="ECO:0000313" key="3">
    <source>
        <dbReference type="EMBL" id="MBE7324426.1"/>
    </source>
</evidence>
<evidence type="ECO:0000313" key="4">
    <source>
        <dbReference type="Proteomes" id="UP000756387"/>
    </source>
</evidence>
<dbReference type="CDD" id="cd00229">
    <property type="entry name" value="SGNH_hydrolase"/>
    <property type="match status" value="1"/>
</dbReference>
<dbReference type="Pfam" id="PF18454">
    <property type="entry name" value="Mtd_N"/>
    <property type="match status" value="1"/>
</dbReference>
<gene>
    <name evidence="3" type="ORF">IEQ44_07150</name>
</gene>
<dbReference type="EMBL" id="JADCSA010000005">
    <property type="protein sequence ID" value="MBE7324426.1"/>
    <property type="molecule type" value="Genomic_DNA"/>
</dbReference>
<dbReference type="PANTHER" id="PTHR43784">
    <property type="entry name" value="GDSL-LIKE LIPASE/ACYLHYDROLASE, PUTATIVE (AFU_ORTHOLOGUE AFUA_2G00820)-RELATED"/>
    <property type="match status" value="1"/>
</dbReference>
<accession>A0ABR9RS92</accession>
<keyword evidence="4" id="KW-1185">Reference proteome</keyword>
<dbReference type="InterPro" id="IPR053140">
    <property type="entry name" value="GDSL_Rv0518-like"/>
</dbReference>
<sequence length="453" mass="48819">MTRIQLRRGTAAQWRRANPVLAAGEPGFEVDTLRHKVGDGQQPWSELPALVLDRDVEPLVDARVGQHSTALVNPSGLGRWWAACTRSESRRPRVVFLGSSTTQGAGASTVERRWPNLFVSQLQAAHPSGGSETAVMRLGIASGEVPSAPGIQGFNGANAGQTSANYCSPGHLYGIGVFNPTLVVHMIGSNDSVPGSTFVSVRDYRANVEAALDAMRTRCHLLVHTYRRFETSVTGAEWAEYGQTLREIALARDNVSFVDLSGFFEEAHRNGDPSGVISSDLVHPSDAGHALIAQLMAKSLAVAPAPQGPREEVEPIPVRDSGWRVVAPSAGWRVAGTDGVCALRRVEDRVTVRLRLEPTPATVGLVRSERRTVLDLPVGFRPPGREHYGLLVTDQALQTAPLGTWTGRGELSFRLPTVVGDELGTWQAGDEVTSWVEWTTDDAWPDPLPGSAS</sequence>
<protein>
    <recommendedName>
        <fullName evidence="5">SGNH hydrolase-type esterase domain-containing protein</fullName>
    </recommendedName>
</protein>
<dbReference type="RefSeq" id="WP_193637744.1">
    <property type="nucleotide sequence ID" value="NZ_JADCSA010000005.1"/>
</dbReference>
<proteinExistence type="predicted"/>
<reference evidence="3 4" key="1">
    <citation type="submission" date="2020-10" db="EMBL/GenBank/DDBJ databases">
        <title>Nocardioides sp. isolated from sludge.</title>
        <authorList>
            <person name="Zhang X."/>
        </authorList>
    </citation>
    <scope>NUCLEOTIDE SEQUENCE [LARGE SCALE GENOMIC DNA]</scope>
    <source>
        <strain evidence="3 4">Y6</strain>
    </source>
</reference>
<dbReference type="SUPFAM" id="SSF69349">
    <property type="entry name" value="Phage fibre proteins"/>
    <property type="match status" value="1"/>
</dbReference>
<evidence type="ECO:0000259" key="2">
    <source>
        <dbReference type="Pfam" id="PF18454"/>
    </source>
</evidence>
<evidence type="ECO:0008006" key="5">
    <source>
        <dbReference type="Google" id="ProtNLM"/>
    </source>
</evidence>
<dbReference type="InterPro" id="IPR036514">
    <property type="entry name" value="SGNH_hydro_sf"/>
</dbReference>
<name>A0ABR9RS92_9ACTN</name>
<feature type="domain" description="Major tropism determinant N-terminal" evidence="2">
    <location>
        <begin position="4"/>
        <end position="41"/>
    </location>
</feature>